<name>A0A8H4XCG9_9HYPO</name>
<comment type="caution">
    <text evidence="1">The sequence shown here is derived from an EMBL/GenBank/DDBJ whole genome shotgun (WGS) entry which is preliminary data.</text>
</comment>
<reference evidence="1" key="2">
    <citation type="submission" date="2020-05" db="EMBL/GenBank/DDBJ databases">
        <authorList>
            <person name="Kim H.-S."/>
            <person name="Proctor R.H."/>
            <person name="Brown D.W."/>
        </authorList>
    </citation>
    <scope>NUCLEOTIDE SEQUENCE</scope>
    <source>
        <strain evidence="1">NRRL 22465</strain>
    </source>
</reference>
<dbReference type="AlphaFoldDB" id="A0A8H4XCG9"/>
<evidence type="ECO:0000313" key="1">
    <source>
        <dbReference type="EMBL" id="KAF4969151.1"/>
    </source>
</evidence>
<accession>A0A8H4XCG9</accession>
<protein>
    <submittedName>
        <fullName evidence="1">Uncharacterized protein</fullName>
    </submittedName>
</protein>
<dbReference type="EMBL" id="JABEYC010001107">
    <property type="protein sequence ID" value="KAF4969151.1"/>
    <property type="molecule type" value="Genomic_DNA"/>
</dbReference>
<dbReference type="Proteomes" id="UP000635477">
    <property type="component" value="Unassembled WGS sequence"/>
</dbReference>
<evidence type="ECO:0000313" key="2">
    <source>
        <dbReference type="Proteomes" id="UP000635477"/>
    </source>
</evidence>
<keyword evidence="2" id="KW-1185">Reference proteome</keyword>
<reference evidence="1" key="1">
    <citation type="journal article" date="2020" name="BMC Genomics">
        <title>Correction to: Identification and distribution of gene clusters required for synthesis of sphingolipid metabolism inhibitors in diverse species of the filamentous fungus Fusarium.</title>
        <authorList>
            <person name="Kim H.S."/>
            <person name="Lohmar J.M."/>
            <person name="Busman M."/>
            <person name="Brown D.W."/>
            <person name="Naumann T.A."/>
            <person name="Divon H.H."/>
            <person name="Lysoe E."/>
            <person name="Uhlig S."/>
            <person name="Proctor R.H."/>
        </authorList>
    </citation>
    <scope>NUCLEOTIDE SEQUENCE</scope>
    <source>
        <strain evidence="1">NRRL 22465</strain>
    </source>
</reference>
<dbReference type="OrthoDB" id="5105668at2759"/>
<proteinExistence type="predicted"/>
<gene>
    <name evidence="1" type="ORF">FZEAL_10277</name>
</gene>
<organism evidence="1 2">
    <name type="scientific">Fusarium zealandicum</name>
    <dbReference type="NCBI Taxonomy" id="1053134"/>
    <lineage>
        <taxon>Eukaryota</taxon>
        <taxon>Fungi</taxon>
        <taxon>Dikarya</taxon>
        <taxon>Ascomycota</taxon>
        <taxon>Pezizomycotina</taxon>
        <taxon>Sordariomycetes</taxon>
        <taxon>Hypocreomycetidae</taxon>
        <taxon>Hypocreales</taxon>
        <taxon>Nectriaceae</taxon>
        <taxon>Fusarium</taxon>
        <taxon>Fusarium staphyleae species complex</taxon>
    </lineage>
</organism>
<sequence>MVWARRIFLTAAILSTGGLWRAAIPLLPEWGSSQVNLPGHLIAQDTFKIHPRMYICDAYTALIKLNPAYYTDPPVFYALFSTYTPSREMTTSTTSEHLRDVILELDRKTLPHYRTLGYTPKGSASHKQAQENIDTWNKVAAVLLSPHIRTVYDLEVVGAVVEGWDVKEVLMRDGMCKQMWERDQYLRSRRPVS</sequence>